<organism evidence="3 4">
    <name type="scientific">Streptomyces tateyamensis</name>
    <dbReference type="NCBI Taxonomy" id="565073"/>
    <lineage>
        <taxon>Bacteria</taxon>
        <taxon>Bacillati</taxon>
        <taxon>Actinomycetota</taxon>
        <taxon>Actinomycetes</taxon>
        <taxon>Kitasatosporales</taxon>
        <taxon>Streptomycetaceae</taxon>
        <taxon>Streptomyces</taxon>
    </lineage>
</organism>
<feature type="region of interest" description="Disordered" evidence="1">
    <location>
        <begin position="1048"/>
        <end position="1081"/>
    </location>
</feature>
<dbReference type="PANTHER" id="PTHR32305">
    <property type="match status" value="1"/>
</dbReference>
<dbReference type="InterPro" id="IPR031325">
    <property type="entry name" value="RHS_repeat"/>
</dbReference>
<evidence type="ECO:0000259" key="2">
    <source>
        <dbReference type="PROSITE" id="PS50927"/>
    </source>
</evidence>
<feature type="region of interest" description="Disordered" evidence="1">
    <location>
        <begin position="1491"/>
        <end position="1512"/>
    </location>
</feature>
<dbReference type="CDD" id="cd00028">
    <property type="entry name" value="B_lectin"/>
    <property type="match status" value="1"/>
</dbReference>
<dbReference type="PANTHER" id="PTHR32305:SF17">
    <property type="entry name" value="TRNA NUCLEASE WAPA"/>
    <property type="match status" value="1"/>
</dbReference>
<dbReference type="RefSeq" id="WP_110671956.1">
    <property type="nucleotide sequence ID" value="NZ_PYBW01000094.1"/>
</dbReference>
<dbReference type="InterPro" id="IPR001480">
    <property type="entry name" value="Bulb-type_lectin_dom"/>
</dbReference>
<dbReference type="NCBIfam" id="TIGR01643">
    <property type="entry name" value="YD_repeat_2x"/>
    <property type="match status" value="3"/>
</dbReference>
<evidence type="ECO:0000313" key="3">
    <source>
        <dbReference type="EMBL" id="PYC74555.1"/>
    </source>
</evidence>
<protein>
    <recommendedName>
        <fullName evidence="2">Bulb-type lectin domain-containing protein</fullName>
    </recommendedName>
</protein>
<dbReference type="InterPro" id="IPR036426">
    <property type="entry name" value="Bulb-type_lectin_dom_sf"/>
</dbReference>
<sequence length="2088" mass="219587">MASHYDAAAKRLVADVTVPGGAHPAAMAVQAAAAPMTLGVVSGTSSGAGTYSASSLNPSTNWTGGGSAGSFTYNYPVSVPPTLGGGVPNVGLSYDSSTVDGKTSSTNSQASWIGDGWDLNTGYVERSFQPCARDGMASSVDDCWAGANLTMSLAGHSGELVPVDSSCSNSSGNTEQSACAWHLKNDDGSKIEFLTGASNGTWNGSYLRMTDPSGMVFYFGASHLPGADGKASSLGPDAQSAWTVPVFSPNSGDPCYSSSTGQQSWCQMAWRWNLDAVVDTHGNLTTYKYNAEANWYARGGNPATTGSYTRGGTPAEIDYGQLLSDQIAAGGTYQSAARVVFSAGERCVTSTAACDPSQRTVANAGNWPDVPLDQQCDQTTTNCANASPSFWTSRWLNSIASQVRSNGSYRTVDNYALTHVFVNVQNQTENTQVPWLASVQRTGQDNQNGQSAITLPAVSFGWMLYPNRVPALLTRPDYNRPRLTVVTTETGGTIGVVYQTTGSQRCTSSSLPAQANGDTKDCYNVKWYQPNQTRGTAPIDDWFQRYPVATVTVDPKLALGDKPQVTSYTYGLPAYHHNDSSVADPQSRTWDQFRGYASVTTVAGSPNDTSAQTQTKTSYYQGMGATVAGDRSGAVSDDDWLSGTTLETDTYNGVNGPLASYLVHTAAGPVTTADHPRSGLPDLVARFTSTTSTTVTKTLKADGSWQSAGTVVTTDSDLAHANRMLTSLSTADNTPDVCTRASYATSTNAQMVTLGAQSLVVSGPGACTATPTAANTVSGSRNLFDGQGYGNAGAVGDTTSRQALDHYDASGNPVYVTTAVTTYDKYGRAVTSTDPNATDSAHPNGATTTTAYASANAGELPNSTTVTTPAPAGAADAAGGRTTTTALDIARALPLTVTDANNNTVTKSYDALGRLTAAWPAGRSTSQHASQTFSYAVNGTSGSSSVTTNTLHYDDNGYSTSVAVMDGLGRTVQTQATPAFAGYNGRLVTDTFYDAAGHVSRTNATYYESTSAPSTTWFDADTTHVPSSTLKTFDGLGREITSEFRAYDVHQSSSTTSYPGADRTDVTPPSGGTPTSTVKDARGRSVQLWQYRTATATGNAGDADVTKYTFNPTDKPATRVDAAGNTWSYGYDLRGRQTTATDPDAGTATSVYDAAGRLASSTDARGQVLTFGYDLLGRKTAEYAGTAADPTKQLTGYTYDTVAGGKGQPASSTRYVGGTSGSAYTKAVGSYDAAYHATSVTQTLPGADVNQTTPYSYSEQSAYYPITGSVQWTNRGGLGDLPSEMLQYSYDSRGLMTSYGQQFGSQWMYDQATGYDAYGRAIRTTTNPWGTQIVLTDTFDEPTGRQVSQFVDKQTSQTGAVQQTKYAYNQAGQVTAVTSIPDNTPGSTDRQCFSYDYLGRLTTAWSDTGAVTMAPQPSVGAIGNCANSTPTSGAVAPAKTTVGGPAAYWQSYSYDLTGNRTQLVQHDAGGNTANDLTTTQTFPAAGTVNNGNGNGGPHALTATQNSGTGGWSAAGSDQYDAAGNTTKIVDPAGTRSLNGGWVLPSGQSITSNSSRLSMQADGNLVLVSLRTGAVTWSSHTYGHNGAYATMQTDGNFVVYDTNRNPLWAAGTYPNSGAYLALQDDGNLVVYKSASAPNQNPIWSTQTWNGIDAGNTSVLTWDAEGKLASTTRGGVTTTYVYDADGNLLERSNPTQNTIAIGATGDELTYNKTSKAVTGTRYYAMPDGLSLVATASTKTYQVGDPHGTNTLSLDASSLTETRNPVDPFGNQRTTTTATGGWAGDHGFVGGTKDTTSELTNLGAREYQPSTGRFISPDPLLANDDPQQWNGYAYANNKPTNTMDADGKMIHDDITGLGFGTAKQVEQYYTEHPAAIPEAIQSQQRAIDKQAADEAEANANSVKHHICDGCGDLLPQAVSSKVPSGGDDVVTSYTVTESRDSWTDYQISKEYRMAENAQDLSLTISTTDSDQKTHQFTKQFGASVTVKASGKADIPFVAEGSVDLTVGVTGSFGWTDTDQSTVTHGQSFTEKLTVKAGQHWGYSPTGIVTKYRTTYEHADGSTTTKDWGTFEITSWDPVTYSDNSPPPAIAP</sequence>
<feature type="compositionally biased region" description="Low complexity" evidence="1">
    <location>
        <begin position="1067"/>
        <end position="1077"/>
    </location>
</feature>
<keyword evidence="4" id="KW-1185">Reference proteome</keyword>
<dbReference type="EMBL" id="PYBW01000094">
    <property type="protein sequence ID" value="PYC74555.1"/>
    <property type="molecule type" value="Genomic_DNA"/>
</dbReference>
<dbReference type="InterPro" id="IPR050708">
    <property type="entry name" value="T6SS_VgrG/RHS"/>
</dbReference>
<dbReference type="InterPro" id="IPR006530">
    <property type="entry name" value="YD"/>
</dbReference>
<dbReference type="InterPro" id="IPR022385">
    <property type="entry name" value="Rhs_assc_core"/>
</dbReference>
<dbReference type="Proteomes" id="UP000248039">
    <property type="component" value="Unassembled WGS sequence"/>
</dbReference>
<dbReference type="Gene3D" id="2.170.15.10">
    <property type="entry name" value="Proaerolysin, chain A, domain 3"/>
    <property type="match status" value="1"/>
</dbReference>
<dbReference type="Gene3D" id="2.90.10.10">
    <property type="entry name" value="Bulb-type lectin domain"/>
    <property type="match status" value="2"/>
</dbReference>
<feature type="region of interest" description="Disordered" evidence="1">
    <location>
        <begin position="1758"/>
        <end position="1784"/>
    </location>
</feature>
<accession>A0A2V4MXE2</accession>
<feature type="region of interest" description="Disordered" evidence="1">
    <location>
        <begin position="859"/>
        <end position="879"/>
    </location>
</feature>
<gene>
    <name evidence="3" type="ORF">C7C46_23830</name>
</gene>
<name>A0A2V4MXE2_9ACTN</name>
<feature type="compositionally biased region" description="Low complexity" evidence="1">
    <location>
        <begin position="864"/>
        <end position="879"/>
    </location>
</feature>
<feature type="domain" description="Bulb-type lectin" evidence="2">
    <location>
        <begin position="1534"/>
        <end position="1642"/>
    </location>
</feature>
<comment type="caution">
    <text evidence="3">The sequence shown here is derived from an EMBL/GenBank/DDBJ whole genome shotgun (WGS) entry which is preliminary data.</text>
</comment>
<dbReference type="SUPFAM" id="SSF51110">
    <property type="entry name" value="alpha-D-mannose-specific plant lectins"/>
    <property type="match status" value="1"/>
</dbReference>
<evidence type="ECO:0000256" key="1">
    <source>
        <dbReference type="SAM" id="MobiDB-lite"/>
    </source>
</evidence>
<dbReference type="Gene3D" id="2.180.10.10">
    <property type="entry name" value="RHS repeat-associated core"/>
    <property type="match status" value="2"/>
</dbReference>
<dbReference type="Pfam" id="PF05593">
    <property type="entry name" value="RHS_repeat"/>
    <property type="match status" value="3"/>
</dbReference>
<evidence type="ECO:0000313" key="4">
    <source>
        <dbReference type="Proteomes" id="UP000248039"/>
    </source>
</evidence>
<dbReference type="SMART" id="SM00108">
    <property type="entry name" value="B_lectin"/>
    <property type="match status" value="1"/>
</dbReference>
<proteinExistence type="predicted"/>
<dbReference type="NCBIfam" id="TIGR03696">
    <property type="entry name" value="Rhs_assc_core"/>
    <property type="match status" value="1"/>
</dbReference>
<dbReference type="PROSITE" id="PS50927">
    <property type="entry name" value="BULB_LECTIN"/>
    <property type="match status" value="1"/>
</dbReference>
<reference evidence="3 4" key="1">
    <citation type="submission" date="2018-03" db="EMBL/GenBank/DDBJ databases">
        <title>Bioinformatic expansion and discovery of thiopeptide antibiotics.</title>
        <authorList>
            <person name="Schwalen C.J."/>
            <person name="Hudson G.A."/>
            <person name="Mitchell D.A."/>
        </authorList>
    </citation>
    <scope>NUCLEOTIDE SEQUENCE [LARGE SCALE GENOMIC DNA]</scope>
    <source>
        <strain evidence="3 4">ATCC 21389</strain>
    </source>
</reference>